<dbReference type="InterPro" id="IPR013029">
    <property type="entry name" value="YchF_C"/>
</dbReference>
<dbReference type="GO" id="GO:0016887">
    <property type="term" value="F:ATP hydrolysis activity"/>
    <property type="evidence" value="ECO:0007669"/>
    <property type="project" value="InterPro"/>
</dbReference>
<evidence type="ECO:0000313" key="10">
    <source>
        <dbReference type="Proteomes" id="UP000178690"/>
    </source>
</evidence>
<dbReference type="Pfam" id="PF06071">
    <property type="entry name" value="YchF-GTPase_C"/>
    <property type="match status" value="1"/>
</dbReference>
<dbReference type="SUPFAM" id="SSF52540">
    <property type="entry name" value="P-loop containing nucleoside triphosphate hydrolases"/>
    <property type="match status" value="1"/>
</dbReference>
<sequence length="361" mass="39241">MALSIGIVGLPNVGKSTLFSVLTRKAVDVSNYPFTTIDPNVGVVSVPDSRLATLAALEHSARVVPATVKFVDIAGLVKGANRGEGLGNQFLAQIREVDAIVEVVRAFTAPEIAHVEGVPDPLRDYDIVDAELALKDLEGIEKRLEQTEKEARAGAKSAQESAHALAALRDALREGTPARVKLAELRGEREREVCEREARDLALLTAKPLLVLVNATIQKEWMRAAGEFQKRRIPAVVINLREEQEAAGFVSRERQELGLGEFPLDRLIRKAFTMLGLVTFFTTGSDETRAWTIPVGTFLPQAAGAIHSDFEQQFIRGDVIGWNSLAEAGGWGHARGKGLLRSEGKSYVVREGDVIEVKHGA</sequence>
<evidence type="ECO:0000256" key="6">
    <source>
        <dbReference type="SAM" id="Coils"/>
    </source>
</evidence>
<keyword evidence="2" id="KW-0479">Metal-binding</keyword>
<dbReference type="InterPro" id="IPR004396">
    <property type="entry name" value="ATPase_YchF/OLA1"/>
</dbReference>
<dbReference type="GO" id="GO:0005525">
    <property type="term" value="F:GTP binding"/>
    <property type="evidence" value="ECO:0007669"/>
    <property type="project" value="InterPro"/>
</dbReference>
<reference evidence="9 10" key="1">
    <citation type="journal article" date="2016" name="Nat. Commun.">
        <title>Thousands of microbial genomes shed light on interconnected biogeochemical processes in an aquifer system.</title>
        <authorList>
            <person name="Anantharaman K."/>
            <person name="Brown C.T."/>
            <person name="Hug L.A."/>
            <person name="Sharon I."/>
            <person name="Castelle C.J."/>
            <person name="Probst A.J."/>
            <person name="Thomas B.C."/>
            <person name="Singh A."/>
            <person name="Wilkins M.J."/>
            <person name="Karaoz U."/>
            <person name="Brodie E.L."/>
            <person name="Williams K.H."/>
            <person name="Hubbard S.S."/>
            <person name="Banfield J.F."/>
        </authorList>
    </citation>
    <scope>NUCLEOTIDE SEQUENCE [LARGE SCALE GENOMIC DNA]</scope>
    <source>
        <strain evidence="10">RIFCSPHIGHO2_01_FULL_58_15</strain>
    </source>
</reference>
<feature type="domain" description="OBG-type G" evidence="7">
    <location>
        <begin position="3"/>
        <end position="258"/>
    </location>
</feature>
<evidence type="ECO:0000256" key="1">
    <source>
        <dbReference type="ARBA" id="ARBA00001946"/>
    </source>
</evidence>
<feature type="domain" description="TGS" evidence="8">
    <location>
        <begin position="276"/>
        <end position="359"/>
    </location>
</feature>
<dbReference type="Pfam" id="PF01926">
    <property type="entry name" value="MMR_HSR1"/>
    <property type="match status" value="1"/>
</dbReference>
<dbReference type="FunFam" id="3.10.20.30:FF:000001">
    <property type="entry name" value="Ribosome-binding ATPase YchF"/>
    <property type="match status" value="1"/>
</dbReference>
<keyword evidence="3" id="KW-0547">Nucleotide-binding</keyword>
<evidence type="ECO:0000256" key="3">
    <source>
        <dbReference type="ARBA" id="ARBA00022741"/>
    </source>
</evidence>
<dbReference type="GO" id="GO:0005737">
    <property type="term" value="C:cytoplasm"/>
    <property type="evidence" value="ECO:0007669"/>
    <property type="project" value="TreeGrafter"/>
</dbReference>
<dbReference type="InterPro" id="IPR012676">
    <property type="entry name" value="TGS-like"/>
</dbReference>
<dbReference type="PANTHER" id="PTHR23305:SF18">
    <property type="entry name" value="OBG-TYPE G DOMAIN-CONTAINING PROTEIN"/>
    <property type="match status" value="1"/>
</dbReference>
<evidence type="ECO:0000256" key="5">
    <source>
        <dbReference type="ARBA" id="ARBA00022842"/>
    </source>
</evidence>
<dbReference type="Proteomes" id="UP000178690">
    <property type="component" value="Unassembled WGS sequence"/>
</dbReference>
<dbReference type="Gene3D" id="1.10.150.300">
    <property type="entry name" value="TGS-like domain"/>
    <property type="match status" value="1"/>
</dbReference>
<keyword evidence="4" id="KW-0067">ATP-binding</keyword>
<organism evidence="9 10">
    <name type="scientific">Terrybacteria sp. (strain RIFCSPHIGHO2_01_FULL_58_15)</name>
    <dbReference type="NCBI Taxonomy" id="1802363"/>
    <lineage>
        <taxon>Bacteria</taxon>
        <taxon>Candidatus Terryibacteriota</taxon>
    </lineage>
</organism>
<dbReference type="InterPro" id="IPR023192">
    <property type="entry name" value="TGS-like_dom_sf"/>
</dbReference>
<evidence type="ECO:0000256" key="4">
    <source>
        <dbReference type="ARBA" id="ARBA00022840"/>
    </source>
</evidence>
<dbReference type="InterPro" id="IPR006073">
    <property type="entry name" value="GTP-bd"/>
</dbReference>
<dbReference type="PRINTS" id="PR00326">
    <property type="entry name" value="GTP1OBG"/>
</dbReference>
<dbReference type="FunFam" id="1.10.150.300:FF:000001">
    <property type="entry name" value="Ribosome-binding ATPase YchF"/>
    <property type="match status" value="1"/>
</dbReference>
<dbReference type="NCBIfam" id="TIGR00092">
    <property type="entry name" value="redox-regulated ATPase YchF"/>
    <property type="match status" value="1"/>
</dbReference>
<feature type="coiled-coil region" evidence="6">
    <location>
        <begin position="127"/>
        <end position="157"/>
    </location>
</feature>
<dbReference type="Gene3D" id="3.40.50.300">
    <property type="entry name" value="P-loop containing nucleotide triphosphate hydrolases"/>
    <property type="match status" value="1"/>
</dbReference>
<evidence type="ECO:0000256" key="2">
    <source>
        <dbReference type="ARBA" id="ARBA00022723"/>
    </source>
</evidence>
<evidence type="ECO:0000259" key="8">
    <source>
        <dbReference type="PROSITE" id="PS51880"/>
    </source>
</evidence>
<dbReference type="GO" id="GO:0046872">
    <property type="term" value="F:metal ion binding"/>
    <property type="evidence" value="ECO:0007669"/>
    <property type="project" value="UniProtKB-KW"/>
</dbReference>
<comment type="caution">
    <text evidence="9">The sequence shown here is derived from an EMBL/GenBank/DDBJ whole genome shotgun (WGS) entry which is preliminary data.</text>
</comment>
<dbReference type="PANTHER" id="PTHR23305">
    <property type="entry name" value="OBG GTPASE FAMILY"/>
    <property type="match status" value="1"/>
</dbReference>
<evidence type="ECO:0000259" key="7">
    <source>
        <dbReference type="PROSITE" id="PS51710"/>
    </source>
</evidence>
<dbReference type="AlphaFoldDB" id="A0A1G2PLD2"/>
<comment type="cofactor">
    <cofactor evidence="1">
        <name>Mg(2+)</name>
        <dbReference type="ChEBI" id="CHEBI:18420"/>
    </cofactor>
</comment>
<dbReference type="PROSITE" id="PS51880">
    <property type="entry name" value="TGS"/>
    <property type="match status" value="1"/>
</dbReference>
<dbReference type="InterPro" id="IPR012675">
    <property type="entry name" value="Beta-grasp_dom_sf"/>
</dbReference>
<dbReference type="PIRSF" id="PIRSF006641">
    <property type="entry name" value="CHP00092"/>
    <property type="match status" value="1"/>
</dbReference>
<dbReference type="InterPro" id="IPR004095">
    <property type="entry name" value="TGS"/>
</dbReference>
<dbReference type="InterPro" id="IPR031167">
    <property type="entry name" value="G_OBG"/>
</dbReference>
<protein>
    <submittedName>
        <fullName evidence="9">Redox-regulated ATPase YchF</fullName>
    </submittedName>
</protein>
<gene>
    <name evidence="9" type="ORF">A2682_04060</name>
</gene>
<dbReference type="EMBL" id="MHST01000020">
    <property type="protein sequence ID" value="OHA48461.1"/>
    <property type="molecule type" value="Genomic_DNA"/>
</dbReference>
<keyword evidence="6" id="KW-0175">Coiled coil</keyword>
<dbReference type="SUPFAM" id="SSF81271">
    <property type="entry name" value="TGS-like"/>
    <property type="match status" value="1"/>
</dbReference>
<dbReference type="STRING" id="1802363.A2682_04060"/>
<dbReference type="InterPro" id="IPR027417">
    <property type="entry name" value="P-loop_NTPase"/>
</dbReference>
<dbReference type="PROSITE" id="PS51710">
    <property type="entry name" value="G_OBG"/>
    <property type="match status" value="1"/>
</dbReference>
<dbReference type="GO" id="GO:0005524">
    <property type="term" value="F:ATP binding"/>
    <property type="evidence" value="ECO:0007669"/>
    <property type="project" value="UniProtKB-KW"/>
</dbReference>
<proteinExistence type="predicted"/>
<dbReference type="Gene3D" id="3.10.20.30">
    <property type="match status" value="1"/>
</dbReference>
<keyword evidence="5" id="KW-0460">Magnesium</keyword>
<name>A0A1G2PLD2_TERXR</name>
<accession>A0A1G2PLD2</accession>
<evidence type="ECO:0000313" key="9">
    <source>
        <dbReference type="EMBL" id="OHA48461.1"/>
    </source>
</evidence>